<gene>
    <name evidence="1" type="ORF">FOTG_12086</name>
</gene>
<evidence type="ECO:0000313" key="1">
    <source>
        <dbReference type="EMBL" id="EXM19850.1"/>
    </source>
</evidence>
<dbReference type="AlphaFoldDB" id="X0MH12"/>
<organism evidence="1">
    <name type="scientific">Fusarium oxysporum f. sp. vasinfectum 25433</name>
    <dbReference type="NCBI Taxonomy" id="1089449"/>
    <lineage>
        <taxon>Eukaryota</taxon>
        <taxon>Fungi</taxon>
        <taxon>Dikarya</taxon>
        <taxon>Ascomycota</taxon>
        <taxon>Pezizomycotina</taxon>
        <taxon>Sordariomycetes</taxon>
        <taxon>Hypocreomycetidae</taxon>
        <taxon>Hypocreales</taxon>
        <taxon>Nectriaceae</taxon>
        <taxon>Fusarium</taxon>
        <taxon>Fusarium oxysporum species complex</taxon>
    </lineage>
</organism>
<dbReference type="Proteomes" id="UP000030701">
    <property type="component" value="Unassembled WGS sequence"/>
</dbReference>
<sequence>MLPGSGYASRRESFKVLPMTGEWDNIHMQHQCGAEYTRVILRNPSKITANISMLARASFTYGEMGNVLDTSATAPTISADKEFIFLDRIKRSRLLICRARYSSARRVTLNLKNEGVLLSRT</sequence>
<dbReference type="HOGENOM" id="CLU_2306283_0_0_1"/>
<reference evidence="1" key="1">
    <citation type="submission" date="2011-11" db="EMBL/GenBank/DDBJ databases">
        <title>The Genome Sequence of Fusarium oxysporum Cotton.</title>
        <authorList>
            <consortium name="The Broad Institute Genome Sequencing Platform"/>
            <person name="Ma L.-J."/>
            <person name="Gale L.R."/>
            <person name="Schwartz D.C."/>
            <person name="Zhou S."/>
            <person name="Corby-Kistler H."/>
            <person name="Young S.K."/>
            <person name="Zeng Q."/>
            <person name="Gargeya S."/>
            <person name="Fitzgerald M."/>
            <person name="Haas B."/>
            <person name="Abouelleil A."/>
            <person name="Alvarado L."/>
            <person name="Arachchi H.M."/>
            <person name="Berlin A."/>
            <person name="Brown A."/>
            <person name="Chapman S.B."/>
            <person name="Chen Z."/>
            <person name="Dunbar C."/>
            <person name="Freedman E."/>
            <person name="Gearin G."/>
            <person name="Goldberg J."/>
            <person name="Griggs A."/>
            <person name="Gujja S."/>
            <person name="Heiman D."/>
            <person name="Howarth C."/>
            <person name="Larson L."/>
            <person name="Lui A."/>
            <person name="MacDonald P.J.P."/>
            <person name="Montmayeur A."/>
            <person name="Murphy C."/>
            <person name="Neiman D."/>
            <person name="Pearson M."/>
            <person name="Priest M."/>
            <person name="Roberts A."/>
            <person name="Saif S."/>
            <person name="Shea T."/>
            <person name="Shenoy N."/>
            <person name="Sisk P."/>
            <person name="Stolte C."/>
            <person name="Sykes S."/>
            <person name="Wortman J."/>
            <person name="Nusbaum C."/>
            <person name="Birren B."/>
        </authorList>
    </citation>
    <scope>NUCLEOTIDE SEQUENCE [LARGE SCALE GENOMIC DNA]</scope>
    <source>
        <strain evidence="1">25433</strain>
    </source>
</reference>
<dbReference type="EMBL" id="JH657958">
    <property type="protein sequence ID" value="EXM19850.1"/>
    <property type="molecule type" value="Genomic_DNA"/>
</dbReference>
<reference evidence="1" key="2">
    <citation type="submission" date="2012-05" db="EMBL/GenBank/DDBJ databases">
        <title>The Genome Annotation of Fusarium oxysporum Cotton.</title>
        <authorList>
            <consortium name="The Broad Institute Genomics Platform"/>
            <person name="Ma L.-J."/>
            <person name="Corby-Kistler H."/>
            <person name="Broz K."/>
            <person name="Gale L.R."/>
            <person name="Jonkers W."/>
            <person name="O'Donnell K."/>
            <person name="Ploetz R."/>
            <person name="Steinberg C."/>
            <person name="Schwartz D.C."/>
            <person name="VanEtten H."/>
            <person name="Zhou S."/>
            <person name="Young S.K."/>
            <person name="Zeng Q."/>
            <person name="Gargeya S."/>
            <person name="Fitzgerald M."/>
            <person name="Abouelleil A."/>
            <person name="Alvarado L."/>
            <person name="Chapman S.B."/>
            <person name="Gainer-Dewar J."/>
            <person name="Goldberg J."/>
            <person name="Griggs A."/>
            <person name="Gujja S."/>
            <person name="Hansen M."/>
            <person name="Howarth C."/>
            <person name="Imamovic A."/>
            <person name="Ireland A."/>
            <person name="Larimer J."/>
            <person name="McCowan C."/>
            <person name="Murphy C."/>
            <person name="Pearson M."/>
            <person name="Poon T.W."/>
            <person name="Priest M."/>
            <person name="Roberts A."/>
            <person name="Saif S."/>
            <person name="Shea T."/>
            <person name="Sykes S."/>
            <person name="Wortman J."/>
            <person name="Nusbaum C."/>
            <person name="Birren B."/>
        </authorList>
    </citation>
    <scope>NUCLEOTIDE SEQUENCE</scope>
    <source>
        <strain evidence="1">25433</strain>
    </source>
</reference>
<name>X0MH12_FUSOX</name>
<protein>
    <submittedName>
        <fullName evidence="1">Uncharacterized protein</fullName>
    </submittedName>
</protein>
<accession>X0MH12</accession>
<proteinExistence type="predicted"/>